<proteinExistence type="predicted"/>
<evidence type="ECO:0000313" key="2">
    <source>
        <dbReference type="EMBL" id="THH37311.1"/>
    </source>
</evidence>
<gene>
    <name evidence="2" type="ORF">E4Z66_10370</name>
</gene>
<evidence type="ECO:0000256" key="1">
    <source>
        <dbReference type="SAM" id="SignalP"/>
    </source>
</evidence>
<name>A0A4S4NGM7_9RHOB</name>
<comment type="caution">
    <text evidence="2">The sequence shown here is derived from an EMBL/GenBank/DDBJ whole genome shotgun (WGS) entry which is preliminary data.</text>
</comment>
<dbReference type="RefSeq" id="WP_211097138.1">
    <property type="nucleotide sequence ID" value="NZ_SRKY01000002.1"/>
</dbReference>
<keyword evidence="3" id="KW-1185">Reference proteome</keyword>
<feature type="chain" id="PRO_5020619336" description="PEP-CTERM sorting domain-containing protein" evidence="1">
    <location>
        <begin position="21"/>
        <end position="265"/>
    </location>
</feature>
<dbReference type="AlphaFoldDB" id="A0A4S4NGM7"/>
<reference evidence="2 3" key="1">
    <citation type="submission" date="2019-04" db="EMBL/GenBank/DDBJ databases">
        <title>Shimia ponticola sp. nov., isolated from seawater.</title>
        <authorList>
            <person name="Kim Y.-O."/>
            <person name="Yoon J.-H."/>
        </authorList>
    </citation>
    <scope>NUCLEOTIDE SEQUENCE [LARGE SCALE GENOMIC DNA]</scope>
    <source>
        <strain evidence="2 3">MYP11</strain>
    </source>
</reference>
<feature type="signal peptide" evidence="1">
    <location>
        <begin position="1"/>
        <end position="20"/>
    </location>
</feature>
<protein>
    <recommendedName>
        <fullName evidence="4">PEP-CTERM sorting domain-containing protein</fullName>
    </recommendedName>
</protein>
<evidence type="ECO:0008006" key="4">
    <source>
        <dbReference type="Google" id="ProtNLM"/>
    </source>
</evidence>
<organism evidence="2 3">
    <name type="scientific">Aliishimia ponticola</name>
    <dbReference type="NCBI Taxonomy" id="2499833"/>
    <lineage>
        <taxon>Bacteria</taxon>
        <taxon>Pseudomonadati</taxon>
        <taxon>Pseudomonadota</taxon>
        <taxon>Alphaproteobacteria</taxon>
        <taxon>Rhodobacterales</taxon>
        <taxon>Paracoccaceae</taxon>
        <taxon>Aliishimia</taxon>
    </lineage>
</organism>
<accession>A0A4S4NGM7</accession>
<sequence length="265" mass="29147">MKMKYLLALALFAFPSSGFAATTRDYDLHGIYHYAFDVIGSRKPYVDVYKSGGRIDDAEYDAFSEAFLRAYHPMRSSLFETGRVELEVEYGTYQGVSGKDVYVYPSIIMTCLSGIFCRPEGGIQVNYLEGTYSGRSSSYDAQIEPFEAVGSDSQHGILSGFSWSEGFNPYEGFYAADNGMEFGLDFDGNGSGVFRFGDDAAFSKSAQFGDYMIQMGFGADTRFYLENVVITRIAPVPLPLSGQLLLGGILVPAAFIRVGKRPSLC</sequence>
<keyword evidence="1" id="KW-0732">Signal</keyword>
<evidence type="ECO:0000313" key="3">
    <source>
        <dbReference type="Proteomes" id="UP000306602"/>
    </source>
</evidence>
<dbReference type="EMBL" id="SRKY01000002">
    <property type="protein sequence ID" value="THH37311.1"/>
    <property type="molecule type" value="Genomic_DNA"/>
</dbReference>
<dbReference type="Proteomes" id="UP000306602">
    <property type="component" value="Unassembled WGS sequence"/>
</dbReference>